<accession>A0A3M7P4D9</accession>
<dbReference type="AlphaFoldDB" id="A0A3M7P4D9"/>
<comment type="caution">
    <text evidence="1">The sequence shown here is derived from an EMBL/GenBank/DDBJ whole genome shotgun (WGS) entry which is preliminary data.</text>
</comment>
<organism evidence="1 2">
    <name type="scientific">Brachionus plicatilis</name>
    <name type="common">Marine rotifer</name>
    <name type="synonym">Brachionus muelleri</name>
    <dbReference type="NCBI Taxonomy" id="10195"/>
    <lineage>
        <taxon>Eukaryota</taxon>
        <taxon>Metazoa</taxon>
        <taxon>Spiralia</taxon>
        <taxon>Gnathifera</taxon>
        <taxon>Rotifera</taxon>
        <taxon>Eurotatoria</taxon>
        <taxon>Monogononta</taxon>
        <taxon>Pseudotrocha</taxon>
        <taxon>Ploima</taxon>
        <taxon>Brachionidae</taxon>
        <taxon>Brachionus</taxon>
    </lineage>
</organism>
<name>A0A3M7P4D9_BRAPC</name>
<gene>
    <name evidence="1" type="ORF">BpHYR1_017435</name>
</gene>
<keyword evidence="2" id="KW-1185">Reference proteome</keyword>
<evidence type="ECO:0000313" key="1">
    <source>
        <dbReference type="EMBL" id="RMZ93607.1"/>
    </source>
</evidence>
<sequence>MSYPKGLKRKLQLTLIDAKYNAIFAIEKNEKIEQKSLKMSGWCKEGPIAVNRIKKSLLIYYDLENKSDRKIKLYFSKRI</sequence>
<protein>
    <submittedName>
        <fullName evidence="1">Uncharacterized protein</fullName>
    </submittedName>
</protein>
<evidence type="ECO:0000313" key="2">
    <source>
        <dbReference type="Proteomes" id="UP000276133"/>
    </source>
</evidence>
<proteinExistence type="predicted"/>
<reference evidence="1 2" key="1">
    <citation type="journal article" date="2018" name="Sci. Rep.">
        <title>Genomic signatures of local adaptation to the degree of environmental predictability in rotifers.</title>
        <authorList>
            <person name="Franch-Gras L."/>
            <person name="Hahn C."/>
            <person name="Garcia-Roger E.M."/>
            <person name="Carmona M.J."/>
            <person name="Serra M."/>
            <person name="Gomez A."/>
        </authorList>
    </citation>
    <scope>NUCLEOTIDE SEQUENCE [LARGE SCALE GENOMIC DNA]</scope>
    <source>
        <strain evidence="1">HYR1</strain>
    </source>
</reference>
<dbReference type="Proteomes" id="UP000276133">
    <property type="component" value="Unassembled WGS sequence"/>
</dbReference>
<dbReference type="EMBL" id="REGN01013681">
    <property type="protein sequence ID" value="RMZ93607.1"/>
    <property type="molecule type" value="Genomic_DNA"/>
</dbReference>